<evidence type="ECO:0000313" key="1">
    <source>
        <dbReference type="EMBL" id="GID56506.1"/>
    </source>
</evidence>
<accession>A0ABQ3XDF7</accession>
<keyword evidence="2" id="KW-1185">Reference proteome</keyword>
<organism evidence="1 2">
    <name type="scientific">Actinoplanes couchii</name>
    <dbReference type="NCBI Taxonomy" id="403638"/>
    <lineage>
        <taxon>Bacteria</taxon>
        <taxon>Bacillati</taxon>
        <taxon>Actinomycetota</taxon>
        <taxon>Actinomycetes</taxon>
        <taxon>Micromonosporales</taxon>
        <taxon>Micromonosporaceae</taxon>
        <taxon>Actinoplanes</taxon>
    </lineage>
</organism>
<gene>
    <name evidence="1" type="ORF">Aco03nite_049100</name>
</gene>
<dbReference type="EMBL" id="BOMG01000057">
    <property type="protein sequence ID" value="GID56506.1"/>
    <property type="molecule type" value="Genomic_DNA"/>
</dbReference>
<dbReference type="Proteomes" id="UP000612282">
    <property type="component" value="Unassembled WGS sequence"/>
</dbReference>
<evidence type="ECO:0000313" key="2">
    <source>
        <dbReference type="Proteomes" id="UP000612282"/>
    </source>
</evidence>
<proteinExistence type="predicted"/>
<protein>
    <submittedName>
        <fullName evidence="1">Uncharacterized protein</fullName>
    </submittedName>
</protein>
<sequence>MPFALDEVYGDLACGKDPVTGRWRGWYTWHVDSDALRRLGLHPGQETSQLTGVIPASWWPSLTYRRFRARFAALAPEKPVGYRWLTAGEAAAGADANPVDSAQVDADMLT</sequence>
<reference evidence="1 2" key="1">
    <citation type="submission" date="2021-01" db="EMBL/GenBank/DDBJ databases">
        <title>Whole genome shotgun sequence of Actinoplanes couchii NBRC 106145.</title>
        <authorList>
            <person name="Komaki H."/>
            <person name="Tamura T."/>
        </authorList>
    </citation>
    <scope>NUCLEOTIDE SEQUENCE [LARGE SCALE GENOMIC DNA]</scope>
    <source>
        <strain evidence="1 2">NBRC 106145</strain>
    </source>
</reference>
<name>A0ABQ3XDF7_9ACTN</name>
<dbReference type="RefSeq" id="WP_203798203.1">
    <property type="nucleotide sequence ID" value="NZ_BAAAQE010000034.1"/>
</dbReference>
<comment type="caution">
    <text evidence="1">The sequence shown here is derived from an EMBL/GenBank/DDBJ whole genome shotgun (WGS) entry which is preliminary data.</text>
</comment>